<reference evidence="1 2" key="1">
    <citation type="journal article" date="2014" name="Antonie Van Leeuwenhoek">
        <title>Hyphomonas beringensis sp. nov. and Hyphomonas chukchiensis sp. nov., isolated from surface seawater of the Bering Sea and Chukchi Sea.</title>
        <authorList>
            <person name="Li C."/>
            <person name="Lai Q."/>
            <person name="Li G."/>
            <person name="Dong C."/>
            <person name="Wang J."/>
            <person name="Liao Y."/>
            <person name="Shao Z."/>
        </authorList>
    </citation>
    <scope>NUCLEOTIDE SEQUENCE [LARGE SCALE GENOMIC DNA]</scope>
    <source>
        <strain evidence="1 2">MHS-3</strain>
    </source>
</reference>
<name>A0A069E6J1_9PROT</name>
<comment type="caution">
    <text evidence="1">The sequence shown here is derived from an EMBL/GenBank/DDBJ whole genome shotgun (WGS) entry which is preliminary data.</text>
</comment>
<protein>
    <submittedName>
        <fullName evidence="1">Uncharacterized protein</fullName>
    </submittedName>
</protein>
<proteinExistence type="predicted"/>
<dbReference type="Proteomes" id="UP000027446">
    <property type="component" value="Unassembled WGS sequence"/>
</dbReference>
<evidence type="ECO:0000313" key="2">
    <source>
        <dbReference type="Proteomes" id="UP000027446"/>
    </source>
</evidence>
<organism evidence="1 2">
    <name type="scientific">Hyphomonas adhaerens MHS-3</name>
    <dbReference type="NCBI Taxonomy" id="1280949"/>
    <lineage>
        <taxon>Bacteria</taxon>
        <taxon>Pseudomonadati</taxon>
        <taxon>Pseudomonadota</taxon>
        <taxon>Alphaproteobacteria</taxon>
        <taxon>Hyphomonadales</taxon>
        <taxon>Hyphomonadaceae</taxon>
        <taxon>Hyphomonas</taxon>
    </lineage>
</organism>
<evidence type="ECO:0000313" key="1">
    <source>
        <dbReference type="EMBL" id="KCZ85915.1"/>
    </source>
</evidence>
<dbReference type="STRING" id="1280949.HAD_09520"/>
<dbReference type="AlphaFoldDB" id="A0A069E6J1"/>
<keyword evidence="2" id="KW-1185">Reference proteome</keyword>
<dbReference type="PATRIC" id="fig|1280949.3.peg.1944"/>
<sequence length="32" mass="3560">MFSHVTLGTNDWAAVKPFWAALMEALCHRAKG</sequence>
<accession>A0A069E6J1</accession>
<dbReference type="EMBL" id="ARYH01000001">
    <property type="protein sequence ID" value="KCZ85915.1"/>
    <property type="molecule type" value="Genomic_DNA"/>
</dbReference>
<gene>
    <name evidence="1" type="ORF">HAD_09520</name>
</gene>